<name>A0AAV7MSU8_PLEWA</name>
<evidence type="ECO:0000313" key="1">
    <source>
        <dbReference type="EMBL" id="KAJ1106816.1"/>
    </source>
</evidence>
<gene>
    <name evidence="1" type="ORF">NDU88_004214</name>
</gene>
<evidence type="ECO:0000313" key="2">
    <source>
        <dbReference type="Proteomes" id="UP001066276"/>
    </source>
</evidence>
<feature type="non-terminal residue" evidence="1">
    <location>
        <position position="1"/>
    </location>
</feature>
<dbReference type="AlphaFoldDB" id="A0AAV7MSU8"/>
<protein>
    <submittedName>
        <fullName evidence="1">Uncharacterized protein</fullName>
    </submittedName>
</protein>
<sequence length="52" mass="6226">LTERRAASWDRIRRLKDCLRVFRRESTVNATWCSCGKNEDIQYLYPELVPPI</sequence>
<organism evidence="1 2">
    <name type="scientific">Pleurodeles waltl</name>
    <name type="common">Iberian ribbed newt</name>
    <dbReference type="NCBI Taxonomy" id="8319"/>
    <lineage>
        <taxon>Eukaryota</taxon>
        <taxon>Metazoa</taxon>
        <taxon>Chordata</taxon>
        <taxon>Craniata</taxon>
        <taxon>Vertebrata</taxon>
        <taxon>Euteleostomi</taxon>
        <taxon>Amphibia</taxon>
        <taxon>Batrachia</taxon>
        <taxon>Caudata</taxon>
        <taxon>Salamandroidea</taxon>
        <taxon>Salamandridae</taxon>
        <taxon>Pleurodelinae</taxon>
        <taxon>Pleurodeles</taxon>
    </lineage>
</organism>
<comment type="caution">
    <text evidence="1">The sequence shown here is derived from an EMBL/GenBank/DDBJ whole genome shotgun (WGS) entry which is preliminary data.</text>
</comment>
<proteinExistence type="predicted"/>
<feature type="non-terminal residue" evidence="1">
    <location>
        <position position="52"/>
    </location>
</feature>
<dbReference type="Proteomes" id="UP001066276">
    <property type="component" value="Chromosome 9"/>
</dbReference>
<accession>A0AAV7MSU8</accession>
<reference evidence="1" key="1">
    <citation type="journal article" date="2022" name="bioRxiv">
        <title>Sequencing and chromosome-scale assembly of the giantPleurodeles waltlgenome.</title>
        <authorList>
            <person name="Brown T."/>
            <person name="Elewa A."/>
            <person name="Iarovenko S."/>
            <person name="Subramanian E."/>
            <person name="Araus A.J."/>
            <person name="Petzold A."/>
            <person name="Susuki M."/>
            <person name="Suzuki K.-i.T."/>
            <person name="Hayashi T."/>
            <person name="Toyoda A."/>
            <person name="Oliveira C."/>
            <person name="Osipova E."/>
            <person name="Leigh N.D."/>
            <person name="Simon A."/>
            <person name="Yun M.H."/>
        </authorList>
    </citation>
    <scope>NUCLEOTIDE SEQUENCE</scope>
    <source>
        <strain evidence="1">20211129_DDA</strain>
        <tissue evidence="1">Liver</tissue>
    </source>
</reference>
<dbReference type="EMBL" id="JANPWB010000013">
    <property type="protein sequence ID" value="KAJ1106816.1"/>
    <property type="molecule type" value="Genomic_DNA"/>
</dbReference>
<keyword evidence="2" id="KW-1185">Reference proteome</keyword>